<keyword evidence="2" id="KW-0238">DNA-binding</keyword>
<dbReference type="GO" id="GO:0043565">
    <property type="term" value="F:sequence-specific DNA binding"/>
    <property type="evidence" value="ECO:0007669"/>
    <property type="project" value="InterPro"/>
</dbReference>
<dbReference type="PRINTS" id="PR00032">
    <property type="entry name" value="HTHARAC"/>
</dbReference>
<dbReference type="Pfam" id="PF12833">
    <property type="entry name" value="HTH_18"/>
    <property type="match status" value="1"/>
</dbReference>
<sequence length="348" mass="38524">MVCACIRLPWINSSATRRLRNGNQLKAIFSTSAVHPRDRFDFWHSVACREIIGHDSVPENRATFQAEIKASNFGNLDLVEFNNSPMQVAHTLAHVGRTSPDTVFLCYQLSGKIFIVQNAREVNLDAGSLTLLEPRLPYDARFSRDSKTLVIKAPRRELRARIGGCQDLIGRRVSTERADDDLALSVAAKLPLLAGRITSLMEEMVGNHVLDLIGLSIARTTGGATARVSNPKALLLGQIRAVVEARLTDPDLDGQKVADIVGISVRYANAILAEQDLSLHRLILSRRLSHCRVAFEDPNQMHRTIAEIAQGWGFSDMTHFGRCFKAAYGASPREYQKSAAQSRQDGRL</sequence>
<feature type="domain" description="HTH araC/xylS-type" evidence="4">
    <location>
        <begin position="237"/>
        <end position="338"/>
    </location>
</feature>
<dbReference type="Pfam" id="PF14525">
    <property type="entry name" value="AraC_binding_2"/>
    <property type="match status" value="1"/>
</dbReference>
<dbReference type="SUPFAM" id="SSF46689">
    <property type="entry name" value="Homeodomain-like"/>
    <property type="match status" value="1"/>
</dbReference>
<evidence type="ECO:0000256" key="2">
    <source>
        <dbReference type="ARBA" id="ARBA00023125"/>
    </source>
</evidence>
<accession>K8PCI8</accession>
<dbReference type="InterPro" id="IPR018060">
    <property type="entry name" value="HTH_AraC"/>
</dbReference>
<evidence type="ECO:0000313" key="6">
    <source>
        <dbReference type="Proteomes" id="UP000001096"/>
    </source>
</evidence>
<comment type="caution">
    <text evidence="5">The sequence shown here is derived from an EMBL/GenBank/DDBJ whole genome shotgun (WGS) entry which is preliminary data.</text>
</comment>
<dbReference type="SMART" id="SM00342">
    <property type="entry name" value="HTH_ARAC"/>
    <property type="match status" value="1"/>
</dbReference>
<name>K8PCI8_9BRAD</name>
<dbReference type="Gene3D" id="1.10.10.60">
    <property type="entry name" value="Homeodomain-like"/>
    <property type="match status" value="1"/>
</dbReference>
<dbReference type="Proteomes" id="UP000001096">
    <property type="component" value="Unassembled WGS sequence"/>
</dbReference>
<proteinExistence type="predicted"/>
<protein>
    <recommendedName>
        <fullName evidence="4">HTH araC/xylS-type domain-containing protein</fullName>
    </recommendedName>
</protein>
<dbReference type="GO" id="GO:0003700">
    <property type="term" value="F:DNA-binding transcription factor activity"/>
    <property type="evidence" value="ECO:0007669"/>
    <property type="project" value="InterPro"/>
</dbReference>
<evidence type="ECO:0000259" key="4">
    <source>
        <dbReference type="PROSITE" id="PS01124"/>
    </source>
</evidence>
<dbReference type="InterPro" id="IPR050204">
    <property type="entry name" value="AraC_XylS_family_regulators"/>
</dbReference>
<dbReference type="InterPro" id="IPR020449">
    <property type="entry name" value="Tscrpt_reg_AraC-type_HTH"/>
</dbReference>
<dbReference type="PANTHER" id="PTHR46796:SF6">
    <property type="entry name" value="ARAC SUBFAMILY"/>
    <property type="match status" value="1"/>
</dbReference>
<dbReference type="PANTHER" id="PTHR46796">
    <property type="entry name" value="HTH-TYPE TRANSCRIPTIONAL ACTIVATOR RHAS-RELATED"/>
    <property type="match status" value="1"/>
</dbReference>
<gene>
    <name evidence="5" type="ORF">HMPREF9695_03733</name>
</gene>
<evidence type="ECO:0000256" key="1">
    <source>
        <dbReference type="ARBA" id="ARBA00023015"/>
    </source>
</evidence>
<dbReference type="InterPro" id="IPR035418">
    <property type="entry name" value="AraC-bd_2"/>
</dbReference>
<dbReference type="AlphaFoldDB" id="K8PCI8"/>
<dbReference type="InterPro" id="IPR009057">
    <property type="entry name" value="Homeodomain-like_sf"/>
</dbReference>
<dbReference type="PATRIC" id="fig|883078.3.peg.3859"/>
<organism evidence="5 6">
    <name type="scientific">Afipia broomeae ATCC 49717</name>
    <dbReference type="NCBI Taxonomy" id="883078"/>
    <lineage>
        <taxon>Bacteria</taxon>
        <taxon>Pseudomonadati</taxon>
        <taxon>Pseudomonadota</taxon>
        <taxon>Alphaproteobacteria</taxon>
        <taxon>Hyphomicrobiales</taxon>
        <taxon>Nitrobacteraceae</taxon>
        <taxon>Afipia</taxon>
    </lineage>
</organism>
<reference evidence="5 6" key="1">
    <citation type="submission" date="2012-04" db="EMBL/GenBank/DDBJ databases">
        <title>The Genome Sequence of Afipia broomeae ATCC 49717.</title>
        <authorList>
            <consortium name="The Broad Institute Genome Sequencing Platform"/>
            <person name="Earl A."/>
            <person name="Ward D."/>
            <person name="Feldgarden M."/>
            <person name="Gevers D."/>
            <person name="Huys G."/>
            <person name="Walker B."/>
            <person name="Young S.K."/>
            <person name="Zeng Q."/>
            <person name="Gargeya S."/>
            <person name="Fitzgerald M."/>
            <person name="Haas B."/>
            <person name="Abouelleil A."/>
            <person name="Alvarado L."/>
            <person name="Arachchi H.M."/>
            <person name="Berlin A."/>
            <person name="Chapman S.B."/>
            <person name="Goldberg J."/>
            <person name="Griggs A."/>
            <person name="Gujja S."/>
            <person name="Hansen M."/>
            <person name="Howarth C."/>
            <person name="Imamovic A."/>
            <person name="Larimer J."/>
            <person name="McCowen C."/>
            <person name="Montmayeur A."/>
            <person name="Murphy C."/>
            <person name="Neiman D."/>
            <person name="Pearson M."/>
            <person name="Priest M."/>
            <person name="Roberts A."/>
            <person name="Saif S."/>
            <person name="Shea T."/>
            <person name="Sisk P."/>
            <person name="Sykes S."/>
            <person name="Wortman J."/>
            <person name="Nusbaum C."/>
            <person name="Birren B."/>
        </authorList>
    </citation>
    <scope>NUCLEOTIDE SEQUENCE [LARGE SCALE GENOMIC DNA]</scope>
    <source>
        <strain evidence="5 6">ATCC 49717</strain>
    </source>
</reference>
<keyword evidence="3" id="KW-0804">Transcription</keyword>
<dbReference type="PROSITE" id="PS01124">
    <property type="entry name" value="HTH_ARAC_FAMILY_2"/>
    <property type="match status" value="1"/>
</dbReference>
<evidence type="ECO:0000313" key="5">
    <source>
        <dbReference type="EMBL" id="EKS37315.1"/>
    </source>
</evidence>
<dbReference type="HOGENOM" id="CLU_049704_4_1_5"/>
<dbReference type="eggNOG" id="COG4977">
    <property type="taxonomic scope" value="Bacteria"/>
</dbReference>
<keyword evidence="1" id="KW-0805">Transcription regulation</keyword>
<evidence type="ECO:0000256" key="3">
    <source>
        <dbReference type="ARBA" id="ARBA00023163"/>
    </source>
</evidence>
<dbReference type="EMBL" id="AGWX01000004">
    <property type="protein sequence ID" value="EKS37315.1"/>
    <property type="molecule type" value="Genomic_DNA"/>
</dbReference>
<keyword evidence="6" id="KW-1185">Reference proteome</keyword>